<feature type="compositionally biased region" description="Low complexity" evidence="1">
    <location>
        <begin position="259"/>
        <end position="271"/>
    </location>
</feature>
<feature type="compositionally biased region" description="Basic residues" evidence="1">
    <location>
        <begin position="1"/>
        <end position="11"/>
    </location>
</feature>
<feature type="compositionally biased region" description="Basic residues" evidence="1">
    <location>
        <begin position="133"/>
        <end position="144"/>
    </location>
</feature>
<feature type="region of interest" description="Disordered" evidence="1">
    <location>
        <begin position="1"/>
        <end position="26"/>
    </location>
</feature>
<evidence type="ECO:0000256" key="1">
    <source>
        <dbReference type="SAM" id="MobiDB-lite"/>
    </source>
</evidence>
<feature type="region of interest" description="Disordered" evidence="1">
    <location>
        <begin position="44"/>
        <end position="89"/>
    </location>
</feature>
<dbReference type="Proteomes" id="UP000294847">
    <property type="component" value="Chromosome 3"/>
</dbReference>
<reference evidence="2 3" key="1">
    <citation type="journal article" date="2019" name="Mol. Biol. Evol.">
        <title>Blast fungal genomes show frequent chromosomal changes, gene gains and losses, and effector gene turnover.</title>
        <authorList>
            <person name="Gomez Luciano L.B."/>
            <person name="Jason Tsai I."/>
            <person name="Chuma I."/>
            <person name="Tosa Y."/>
            <person name="Chen Y.H."/>
            <person name="Li J.Y."/>
            <person name="Li M.Y."/>
            <person name="Jade Lu M.Y."/>
            <person name="Nakayashiki H."/>
            <person name="Li W.H."/>
        </authorList>
    </citation>
    <scope>NUCLEOTIDE SEQUENCE [LARGE SCALE GENOMIC DNA]</scope>
    <source>
        <strain evidence="2">MZ5-1-6</strain>
    </source>
</reference>
<dbReference type="AlphaFoldDB" id="A0A4P7N9Z5"/>
<gene>
    <name evidence="2" type="ORF">PoMZ_04320</name>
</gene>
<feature type="compositionally biased region" description="Basic and acidic residues" evidence="1">
    <location>
        <begin position="44"/>
        <end position="65"/>
    </location>
</feature>
<evidence type="ECO:0000313" key="3">
    <source>
        <dbReference type="Proteomes" id="UP000294847"/>
    </source>
</evidence>
<feature type="compositionally biased region" description="Basic and acidic residues" evidence="1">
    <location>
        <begin position="184"/>
        <end position="197"/>
    </location>
</feature>
<sequence length="287" mass="32566">MIRGKQHRRRSATPYPGRSRSQNGARGATNAMQLIRHLMEHAPERLAKERGSSRYFGREEAECRGRTRRVNHGQNSSGRHDGNGSNLPLVQDNAEVMDRVLSRLARLTRVGCETRGRAKSPLRRRCHDDPRQRNHGAAKNRRYRSPTPSPASSSMMSSIPGACIDCKAISYSPNALQPQRRRRQPENESPRLKQGADDYQMYRELQRAFGQLNIEIEQAQTTMKPDDVSRLQLRVDAMMELLTSRGTAEDRQTIRWMPGRSAESGSGASGEDQQYRATSIQWADRTI</sequence>
<proteinExistence type="predicted"/>
<feature type="region of interest" description="Disordered" evidence="1">
    <location>
        <begin position="249"/>
        <end position="287"/>
    </location>
</feature>
<evidence type="ECO:0000313" key="2">
    <source>
        <dbReference type="EMBL" id="QBZ59359.1"/>
    </source>
</evidence>
<organism evidence="2 3">
    <name type="scientific">Pyricularia oryzae</name>
    <name type="common">Rice blast fungus</name>
    <name type="synonym">Magnaporthe oryzae</name>
    <dbReference type="NCBI Taxonomy" id="318829"/>
    <lineage>
        <taxon>Eukaryota</taxon>
        <taxon>Fungi</taxon>
        <taxon>Dikarya</taxon>
        <taxon>Ascomycota</taxon>
        <taxon>Pezizomycotina</taxon>
        <taxon>Sordariomycetes</taxon>
        <taxon>Sordariomycetidae</taxon>
        <taxon>Magnaporthales</taxon>
        <taxon>Pyriculariaceae</taxon>
        <taxon>Pyricularia</taxon>
    </lineage>
</organism>
<feature type="region of interest" description="Disordered" evidence="1">
    <location>
        <begin position="114"/>
        <end position="158"/>
    </location>
</feature>
<feature type="compositionally biased region" description="Polar residues" evidence="1">
    <location>
        <begin position="72"/>
        <end position="88"/>
    </location>
</feature>
<dbReference type="EMBL" id="CP034206">
    <property type="protein sequence ID" value="QBZ59359.1"/>
    <property type="molecule type" value="Genomic_DNA"/>
</dbReference>
<feature type="region of interest" description="Disordered" evidence="1">
    <location>
        <begin position="174"/>
        <end position="197"/>
    </location>
</feature>
<dbReference type="VEuPathDB" id="FungiDB:M_BR32_EuGene_00048641"/>
<accession>A0A4P7N9Z5</accession>
<name>A0A4P7N9Z5_PYROR</name>
<protein>
    <submittedName>
        <fullName evidence="2">Uncharacterized protein</fullName>
    </submittedName>
</protein>